<evidence type="ECO:0000313" key="3">
    <source>
        <dbReference type="EMBL" id="MEJ8571063.1"/>
    </source>
</evidence>
<reference evidence="3 4" key="1">
    <citation type="submission" date="2024-02" db="EMBL/GenBank/DDBJ databases">
        <title>Genome analysis and characterization of Microbaculum marinisediminis sp. nov., isolated from marine sediment.</title>
        <authorList>
            <person name="Du Z.-J."/>
            <person name="Ye Y.-Q."/>
            <person name="Zhang Z.-R."/>
            <person name="Yuan S.-M."/>
            <person name="Zhang X.-Y."/>
        </authorList>
    </citation>
    <scope>NUCLEOTIDE SEQUENCE [LARGE SCALE GENOMIC DNA]</scope>
    <source>
        <strain evidence="3 4">SDUM1044001</strain>
    </source>
</reference>
<gene>
    <name evidence="3" type="ORF">V3328_06240</name>
</gene>
<dbReference type="AlphaFoldDB" id="A0AAW9RQ49"/>
<dbReference type="PANTHER" id="PTHR43329">
    <property type="entry name" value="EPOXIDE HYDROLASE"/>
    <property type="match status" value="1"/>
</dbReference>
<sequence>MSAPLADLFPGFAARTVETGAGEQGGAGIFLRTGGEGPPLLLIHGYPQTHVMWHRVAPALAERFTLVIPDLRGYGQSSVPASDADHYAYSKRAMAGDFVEVMAALGHDRFHVAGHDRGGRVAYRLALDHPDRVQKIAVLDIVPTYAMWQGFDIDFAMKVYHWIFLAQPNPLPEMLISRAPVEYLDYTIASWTKAKSLAAFDDRALVHYRAFFSQPERIHACCEDYRAGQDYDYRADTVDAEAGNRIAAPLLALWGAAGIPSETESPLETWRAWAGDVTGMAVDSGHFVCEENPDATAAALLDFFGG</sequence>
<dbReference type="InterPro" id="IPR000073">
    <property type="entry name" value="AB_hydrolase_1"/>
</dbReference>
<feature type="domain" description="AB hydrolase-1" evidence="2">
    <location>
        <begin position="38"/>
        <end position="293"/>
    </location>
</feature>
<dbReference type="InterPro" id="IPR000639">
    <property type="entry name" value="Epox_hydrolase-like"/>
</dbReference>
<proteinExistence type="predicted"/>
<comment type="caution">
    <text evidence="3">The sequence shown here is derived from an EMBL/GenBank/DDBJ whole genome shotgun (WGS) entry which is preliminary data.</text>
</comment>
<dbReference type="RefSeq" id="WP_340328751.1">
    <property type="nucleotide sequence ID" value="NZ_JAZHOF010000002.1"/>
</dbReference>
<dbReference type="Proteomes" id="UP001378188">
    <property type="component" value="Unassembled WGS sequence"/>
</dbReference>
<dbReference type="Gene3D" id="3.40.50.1820">
    <property type="entry name" value="alpha/beta hydrolase"/>
    <property type="match status" value="1"/>
</dbReference>
<dbReference type="GO" id="GO:0016787">
    <property type="term" value="F:hydrolase activity"/>
    <property type="evidence" value="ECO:0007669"/>
    <property type="project" value="UniProtKB-KW"/>
</dbReference>
<dbReference type="EMBL" id="JAZHOF010000002">
    <property type="protein sequence ID" value="MEJ8571063.1"/>
    <property type="molecule type" value="Genomic_DNA"/>
</dbReference>
<evidence type="ECO:0000256" key="1">
    <source>
        <dbReference type="ARBA" id="ARBA00022801"/>
    </source>
</evidence>
<evidence type="ECO:0000313" key="4">
    <source>
        <dbReference type="Proteomes" id="UP001378188"/>
    </source>
</evidence>
<organism evidence="3 4">
    <name type="scientific">Microbaculum marinum</name>
    <dbReference type="NCBI Taxonomy" id="1764581"/>
    <lineage>
        <taxon>Bacteria</taxon>
        <taxon>Pseudomonadati</taxon>
        <taxon>Pseudomonadota</taxon>
        <taxon>Alphaproteobacteria</taxon>
        <taxon>Hyphomicrobiales</taxon>
        <taxon>Tepidamorphaceae</taxon>
        <taxon>Microbaculum</taxon>
    </lineage>
</organism>
<dbReference type="InterPro" id="IPR029058">
    <property type="entry name" value="AB_hydrolase_fold"/>
</dbReference>
<dbReference type="PRINTS" id="PR00111">
    <property type="entry name" value="ABHYDROLASE"/>
</dbReference>
<keyword evidence="4" id="KW-1185">Reference proteome</keyword>
<accession>A0AAW9RQ49</accession>
<dbReference type="Pfam" id="PF00561">
    <property type="entry name" value="Abhydrolase_1"/>
    <property type="match status" value="1"/>
</dbReference>
<keyword evidence="1 3" id="KW-0378">Hydrolase</keyword>
<dbReference type="PRINTS" id="PR00412">
    <property type="entry name" value="EPOXHYDRLASE"/>
</dbReference>
<evidence type="ECO:0000259" key="2">
    <source>
        <dbReference type="Pfam" id="PF00561"/>
    </source>
</evidence>
<name>A0AAW9RQ49_9HYPH</name>
<protein>
    <submittedName>
        <fullName evidence="3">Alpha/beta hydrolase</fullName>
    </submittedName>
</protein>
<dbReference type="SUPFAM" id="SSF53474">
    <property type="entry name" value="alpha/beta-Hydrolases"/>
    <property type="match status" value="1"/>
</dbReference>